<dbReference type="Proteomes" id="UP000664277">
    <property type="component" value="Unassembled WGS sequence"/>
</dbReference>
<evidence type="ECO:0000256" key="2">
    <source>
        <dbReference type="SAM" id="MobiDB-lite"/>
    </source>
</evidence>
<protein>
    <recommendedName>
        <fullName evidence="3">von Hippel-Lindau disease tumour suppressor beta domain-containing protein</fullName>
    </recommendedName>
</protein>
<feature type="domain" description="von Hippel-Lindau disease tumour suppressor beta" evidence="3">
    <location>
        <begin position="273"/>
        <end position="332"/>
    </location>
</feature>
<reference evidence="4" key="1">
    <citation type="submission" date="2021-02" db="EMBL/GenBank/DDBJ databases">
        <title>Genome-Resolved Metagenomics of a Microbial Community Performing Photosynthetic Biological Nutrient Removal.</title>
        <authorList>
            <person name="Mcdaniel E.A."/>
        </authorList>
    </citation>
    <scope>NUCLEOTIDE SEQUENCE</scope>
    <source>
        <strain evidence="4">UWPOB_OBS1</strain>
    </source>
</reference>
<accession>A0A8J7PFU2</accession>
<organism evidence="4 5">
    <name type="scientific">Candidatus Obscuribacter phosphatis</name>
    <dbReference type="NCBI Taxonomy" id="1906157"/>
    <lineage>
        <taxon>Bacteria</taxon>
        <taxon>Bacillati</taxon>
        <taxon>Candidatus Melainabacteria</taxon>
        <taxon>Candidatus Obscuribacterales</taxon>
        <taxon>Candidatus Obscuribacteraceae</taxon>
        <taxon>Candidatus Obscuribacter</taxon>
    </lineage>
</organism>
<sequence>MKKNLVRGFAIGLYLGMLVCVDRAACEEPIKQINPPEVGFFEKQIDCYGIPIKSAKVVSDAALYEAKQLLGCMLKSVPDVVANLKESGSELHVIGKNQATSDLPEHRSKKGKPFDGDQDIDARTRGVGGLFASCGEENLLGLPEDRYFARRSPGSICVHEFAHTILGYGLDDNIRRLWQDQFKRSMGRGLWKGAYATTNYDEYFAELSMWYFGGLGDVGKISPVPQKGKEWLRSYDPEAFQLMEKIYAGSLRPVRMKPYAEIRSLPLSEELNLRSQLSDVPTKLKFVNRTSKPIDVFWLDFNGHRKSYGSIEPGDILVQQTFATHPWVLADRKGAALAVFVATSQPSLCVLKP</sequence>
<dbReference type="Pfam" id="PF01847">
    <property type="entry name" value="VHL"/>
    <property type="match status" value="1"/>
</dbReference>
<dbReference type="AlphaFoldDB" id="A0A8J7PFU2"/>
<dbReference type="SUPFAM" id="SSF55486">
    <property type="entry name" value="Metalloproteases ('zincins'), catalytic domain"/>
    <property type="match status" value="1"/>
</dbReference>
<evidence type="ECO:0000313" key="5">
    <source>
        <dbReference type="Proteomes" id="UP000664277"/>
    </source>
</evidence>
<dbReference type="InterPro" id="IPR022772">
    <property type="entry name" value="VHL_tumour_suppress_b/a_dom"/>
</dbReference>
<proteinExistence type="inferred from homology"/>
<comment type="caution">
    <text evidence="4">The sequence shown here is derived from an EMBL/GenBank/DDBJ whole genome shotgun (WGS) entry which is preliminary data.</text>
</comment>
<dbReference type="InterPro" id="IPR036208">
    <property type="entry name" value="VHL_sf"/>
</dbReference>
<gene>
    <name evidence="4" type="ORF">J0M35_20630</name>
</gene>
<dbReference type="InterPro" id="IPR024053">
    <property type="entry name" value="VHL_beta_dom"/>
</dbReference>
<evidence type="ECO:0000259" key="3">
    <source>
        <dbReference type="Pfam" id="PF01847"/>
    </source>
</evidence>
<evidence type="ECO:0000256" key="1">
    <source>
        <dbReference type="ARBA" id="ARBA00010057"/>
    </source>
</evidence>
<comment type="similarity">
    <text evidence="1">Belongs to the VHL family.</text>
</comment>
<dbReference type="SUPFAM" id="SSF49468">
    <property type="entry name" value="VHL"/>
    <property type="match status" value="1"/>
</dbReference>
<dbReference type="InterPro" id="IPR037140">
    <property type="entry name" value="VHL_beta_dom_sf"/>
</dbReference>
<dbReference type="Gene3D" id="2.60.40.780">
    <property type="entry name" value="von Hippel-Lindau disease tumour suppressor, beta domain"/>
    <property type="match status" value="1"/>
</dbReference>
<name>A0A8J7PFU2_9BACT</name>
<dbReference type="EMBL" id="JAFLCK010000054">
    <property type="protein sequence ID" value="MBN8662786.1"/>
    <property type="molecule type" value="Genomic_DNA"/>
</dbReference>
<feature type="region of interest" description="Disordered" evidence="2">
    <location>
        <begin position="96"/>
        <end position="118"/>
    </location>
</feature>
<dbReference type="CDD" id="cd05468">
    <property type="entry name" value="pVHL"/>
    <property type="match status" value="1"/>
</dbReference>
<evidence type="ECO:0000313" key="4">
    <source>
        <dbReference type="EMBL" id="MBN8662786.1"/>
    </source>
</evidence>